<feature type="region of interest" description="Disordered" evidence="1">
    <location>
        <begin position="293"/>
        <end position="411"/>
    </location>
</feature>
<dbReference type="Pfam" id="PF04004">
    <property type="entry name" value="Leo1"/>
    <property type="match status" value="1"/>
</dbReference>
<dbReference type="GeneID" id="73468878"/>
<protein>
    <submittedName>
        <fullName evidence="2">LEO1</fullName>
    </submittedName>
</protein>
<keyword evidence="3" id="KW-1185">Reference proteome</keyword>
<feature type="compositionally biased region" description="Basic and acidic residues" evidence="1">
    <location>
        <begin position="293"/>
        <end position="308"/>
    </location>
</feature>
<dbReference type="PANTHER" id="PTHR23146:SF0">
    <property type="entry name" value="RNA POLYMERASE-ASSOCIATED PROTEIN LEO1"/>
    <property type="match status" value="1"/>
</dbReference>
<evidence type="ECO:0000313" key="3">
    <source>
        <dbReference type="Proteomes" id="UP000694255"/>
    </source>
</evidence>
<feature type="compositionally biased region" description="Basic and acidic residues" evidence="1">
    <location>
        <begin position="365"/>
        <end position="388"/>
    </location>
</feature>
<dbReference type="GO" id="GO:1990269">
    <property type="term" value="F:RNA polymerase II C-terminal domain phosphoserine binding"/>
    <property type="evidence" value="ECO:0007669"/>
    <property type="project" value="TreeGrafter"/>
</dbReference>
<feature type="compositionally biased region" description="Basic and acidic residues" evidence="1">
    <location>
        <begin position="318"/>
        <end position="328"/>
    </location>
</feature>
<dbReference type="GO" id="GO:0016593">
    <property type="term" value="C:Cdc73/Paf1 complex"/>
    <property type="evidence" value="ECO:0007669"/>
    <property type="project" value="InterPro"/>
</dbReference>
<name>A0A8J5QMV0_9ASCO</name>
<evidence type="ECO:0000313" key="2">
    <source>
        <dbReference type="EMBL" id="KAG7664404.1"/>
    </source>
</evidence>
<sequence>MSEEERSDQEELHQEIDDLFGDDEDEIEQQPRKSRNISRDSQDEEDNEGQEEEREEEDEDDEEEQEEEREEEDEDDEEEQEDEDYGETNKNIADISLPRHAISQVPEDDTYMLKMPVFLNIEAHPFDPNEFKDQINKSARLRSQQSDLTDKQIHNELVAEKLLNENTIRWRYSNSGNDEIIKQSNAHFIKWNDGSLSLKIGQELFDVKQLPIQDNYLVRTYDSLEILQNDSPINKTINLLPASTLTSTHRQLTQAVKNIQRKDKILSTITEDDPMKKQRLADENERKTMKLKRQLESRRRLQEERLERSNSPGVRNESSYERYARTYGEDEYDEEDDFVANDDEEEEGGYSDAEEEEEEEEEEFEKGAERLKQVKEKGAAKYRERSESVEEDEGKIRKRRRIIDSDNEDED</sequence>
<dbReference type="GO" id="GO:0032968">
    <property type="term" value="P:positive regulation of transcription elongation by RNA polymerase II"/>
    <property type="evidence" value="ECO:0007669"/>
    <property type="project" value="TreeGrafter"/>
</dbReference>
<dbReference type="Proteomes" id="UP000694255">
    <property type="component" value="Unassembled WGS sequence"/>
</dbReference>
<dbReference type="EMBL" id="JAGSYN010000094">
    <property type="protein sequence ID" value="KAG7664404.1"/>
    <property type="molecule type" value="Genomic_DNA"/>
</dbReference>
<dbReference type="InterPro" id="IPR007149">
    <property type="entry name" value="Leo1"/>
</dbReference>
<gene>
    <name evidence="2" type="ORF">J8A68_002077</name>
</gene>
<comment type="caution">
    <text evidence="2">The sequence shown here is derived from an EMBL/GenBank/DDBJ whole genome shotgun (WGS) entry which is preliminary data.</text>
</comment>
<evidence type="ECO:0000256" key="1">
    <source>
        <dbReference type="SAM" id="MobiDB-lite"/>
    </source>
</evidence>
<accession>A0A8J5QMV0</accession>
<feature type="compositionally biased region" description="Acidic residues" evidence="1">
    <location>
        <begin position="329"/>
        <end position="364"/>
    </location>
</feature>
<organism evidence="2 3">
    <name type="scientific">[Candida] subhashii</name>
    <dbReference type="NCBI Taxonomy" id="561895"/>
    <lineage>
        <taxon>Eukaryota</taxon>
        <taxon>Fungi</taxon>
        <taxon>Dikarya</taxon>
        <taxon>Ascomycota</taxon>
        <taxon>Saccharomycotina</taxon>
        <taxon>Pichiomycetes</taxon>
        <taxon>Debaryomycetaceae</taxon>
        <taxon>Spathaspora</taxon>
    </lineage>
</organism>
<dbReference type="GO" id="GO:0006368">
    <property type="term" value="P:transcription elongation by RNA polymerase II"/>
    <property type="evidence" value="ECO:0007669"/>
    <property type="project" value="InterPro"/>
</dbReference>
<dbReference type="PANTHER" id="PTHR23146">
    <property type="entry name" value="LEO1 PROTEIN"/>
    <property type="match status" value="1"/>
</dbReference>
<dbReference type="OrthoDB" id="20844at2759"/>
<feature type="compositionally biased region" description="Acidic residues" evidence="1">
    <location>
        <begin position="17"/>
        <end position="28"/>
    </location>
</feature>
<dbReference type="AlphaFoldDB" id="A0A8J5QMV0"/>
<feature type="region of interest" description="Disordered" evidence="1">
    <location>
        <begin position="1"/>
        <end position="99"/>
    </location>
</feature>
<proteinExistence type="predicted"/>
<feature type="compositionally biased region" description="Acidic residues" evidence="1">
    <location>
        <begin position="42"/>
        <end position="86"/>
    </location>
</feature>
<reference evidence="2 3" key="1">
    <citation type="journal article" date="2021" name="DNA Res.">
        <title>Genome analysis of Candida subhashii reveals its hybrid nature and dual mitochondrial genome conformations.</title>
        <authorList>
            <person name="Mixao V."/>
            <person name="Hegedusova E."/>
            <person name="Saus E."/>
            <person name="Pryszcz L.P."/>
            <person name="Cillingova A."/>
            <person name="Nosek J."/>
            <person name="Gabaldon T."/>
        </authorList>
    </citation>
    <scope>NUCLEOTIDE SEQUENCE [LARGE SCALE GENOMIC DNA]</scope>
    <source>
        <strain evidence="2 3">CBS 10753</strain>
    </source>
</reference>
<dbReference type="RefSeq" id="XP_049264636.1">
    <property type="nucleotide sequence ID" value="XM_049405790.1"/>
</dbReference>